<protein>
    <recommendedName>
        <fullName evidence="16">Probable oxaloacetate decarboxylase gamma chain</fullName>
        <ecNumber evidence="16">7.2.4.2</ecNumber>
    </recommendedName>
</protein>
<evidence type="ECO:0000256" key="13">
    <source>
        <dbReference type="ARBA" id="ARBA00023136"/>
    </source>
</evidence>
<keyword evidence="6 16" id="KW-0813">Transport</keyword>
<keyword evidence="11 16" id="KW-0915">Sodium</keyword>
<dbReference type="InterPro" id="IPR005899">
    <property type="entry name" value="Na_pump_deCOase"/>
</dbReference>
<dbReference type="GO" id="GO:0015451">
    <property type="term" value="F:decarboxylation-driven active transmembrane transporter activity"/>
    <property type="evidence" value="ECO:0007669"/>
    <property type="project" value="UniProtKB-EC"/>
</dbReference>
<evidence type="ECO:0000256" key="5">
    <source>
        <dbReference type="ARBA" id="ARBA00011869"/>
    </source>
</evidence>
<evidence type="ECO:0000256" key="15">
    <source>
        <dbReference type="ARBA" id="ARBA00048176"/>
    </source>
</evidence>
<evidence type="ECO:0000256" key="9">
    <source>
        <dbReference type="ARBA" id="ARBA00022967"/>
    </source>
</evidence>
<organism evidence="19 20">
    <name type="scientific">Salinimonas marina</name>
    <dbReference type="NCBI Taxonomy" id="2785918"/>
    <lineage>
        <taxon>Bacteria</taxon>
        <taxon>Pseudomonadati</taxon>
        <taxon>Pseudomonadota</taxon>
        <taxon>Gammaproteobacteria</taxon>
        <taxon>Alteromonadales</taxon>
        <taxon>Alteromonadaceae</taxon>
        <taxon>Alteromonas/Salinimonas group</taxon>
        <taxon>Salinimonas</taxon>
    </lineage>
</organism>
<comment type="subcellular location">
    <subcellularLocation>
        <location evidence="3 16 17">Cell membrane</location>
        <topology evidence="3 16 17">Single-pass membrane protein</topology>
    </subcellularLocation>
</comment>
<proteinExistence type="inferred from homology"/>
<comment type="function">
    <text evidence="2 16 17">Catalyzes the decarboxylation of oxaloacetate coupled to Na(+) translocation.</text>
</comment>
<dbReference type="KEGG" id="smaa:IT774_12145"/>
<evidence type="ECO:0000256" key="6">
    <source>
        <dbReference type="ARBA" id="ARBA00022448"/>
    </source>
</evidence>
<keyword evidence="9 16" id="KW-1278">Translocase</keyword>
<dbReference type="GO" id="GO:0036376">
    <property type="term" value="P:sodium ion export across plasma membrane"/>
    <property type="evidence" value="ECO:0007669"/>
    <property type="project" value="InterPro"/>
</dbReference>
<evidence type="ECO:0000256" key="18">
    <source>
        <dbReference type="SAM" id="MobiDB-lite"/>
    </source>
</evidence>
<comment type="subunit">
    <text evidence="5 16">Heterotrimer of an alpha, a beta and a gamma subunit.</text>
</comment>
<feature type="transmembrane region" description="Helical" evidence="16 17">
    <location>
        <begin position="12"/>
        <end position="34"/>
    </location>
</feature>
<evidence type="ECO:0000256" key="2">
    <source>
        <dbReference type="ARBA" id="ARBA00003002"/>
    </source>
</evidence>
<evidence type="ECO:0000313" key="20">
    <source>
        <dbReference type="Proteomes" id="UP000595095"/>
    </source>
</evidence>
<dbReference type="Proteomes" id="UP000595095">
    <property type="component" value="Chromosome"/>
</dbReference>
<evidence type="ECO:0000256" key="4">
    <source>
        <dbReference type="ARBA" id="ARBA00005844"/>
    </source>
</evidence>
<keyword evidence="8 16" id="KW-0812">Transmembrane</keyword>
<name>A0A7S9HCA5_9ALTE</name>
<evidence type="ECO:0000256" key="16">
    <source>
        <dbReference type="HAMAP-Rule" id="MF_00404"/>
    </source>
</evidence>
<evidence type="ECO:0000256" key="3">
    <source>
        <dbReference type="ARBA" id="ARBA00004162"/>
    </source>
</evidence>
<keyword evidence="7 16" id="KW-1003">Cell membrane</keyword>
<dbReference type="EC" id="7.2.4.2" evidence="16"/>
<evidence type="ECO:0000256" key="12">
    <source>
        <dbReference type="ARBA" id="ARBA00023065"/>
    </source>
</evidence>
<evidence type="ECO:0000256" key="11">
    <source>
        <dbReference type="ARBA" id="ARBA00023053"/>
    </source>
</evidence>
<feature type="region of interest" description="Disordered" evidence="18">
    <location>
        <begin position="48"/>
        <end position="71"/>
    </location>
</feature>
<dbReference type="HAMAP" id="MF_00404">
    <property type="entry name" value="OadG"/>
    <property type="match status" value="1"/>
</dbReference>
<dbReference type="GO" id="GO:0008948">
    <property type="term" value="F:oxaloacetate decarboxylase activity"/>
    <property type="evidence" value="ECO:0007669"/>
    <property type="project" value="UniProtKB-UniRule"/>
</dbReference>
<dbReference type="InterPro" id="IPR023424">
    <property type="entry name" value="OadG"/>
</dbReference>
<dbReference type="NCBIfam" id="TIGR01195">
    <property type="entry name" value="oadG_fam"/>
    <property type="match status" value="1"/>
</dbReference>
<keyword evidence="10 16" id="KW-1133">Transmembrane helix</keyword>
<reference evidence="19 20" key="1">
    <citation type="submission" date="2020-11" db="EMBL/GenBank/DDBJ databases">
        <title>Complete genome sequence for Salinimonas sp. strain G2-b.</title>
        <authorList>
            <person name="Park S.-J."/>
        </authorList>
    </citation>
    <scope>NUCLEOTIDE SEQUENCE [LARGE SCALE GENOMIC DNA]</scope>
    <source>
        <strain evidence="19 20">G2-b</strain>
    </source>
</reference>
<dbReference type="GO" id="GO:0005886">
    <property type="term" value="C:plasma membrane"/>
    <property type="evidence" value="ECO:0007669"/>
    <property type="project" value="UniProtKB-SubCell"/>
</dbReference>
<sequence length="90" mass="9575">MNSEITAQLYEAASLMLVGMGFVFAFLTLLIGGVKSIELFCRRFAGPVAAPDQRTPRPKPAAASRQDASPDPATVAAISAAIHLHRHSNK</sequence>
<evidence type="ECO:0000256" key="14">
    <source>
        <dbReference type="ARBA" id="ARBA00023201"/>
    </source>
</evidence>
<gene>
    <name evidence="16" type="primary">oadG</name>
    <name evidence="19" type="ORF">IT774_12145</name>
</gene>
<evidence type="ECO:0000256" key="17">
    <source>
        <dbReference type="RuleBase" id="RU004278"/>
    </source>
</evidence>
<dbReference type="GO" id="GO:0015081">
    <property type="term" value="F:sodium ion transmembrane transporter activity"/>
    <property type="evidence" value="ECO:0007669"/>
    <property type="project" value="UniProtKB-UniRule"/>
</dbReference>
<keyword evidence="13 16" id="KW-0472">Membrane</keyword>
<evidence type="ECO:0000313" key="19">
    <source>
        <dbReference type="EMBL" id="QPG04909.1"/>
    </source>
</evidence>
<dbReference type="AlphaFoldDB" id="A0A7S9HCA5"/>
<comment type="similarity">
    <text evidence="4 16 17">Belongs to the OadG family.</text>
</comment>
<evidence type="ECO:0000256" key="7">
    <source>
        <dbReference type="ARBA" id="ARBA00022475"/>
    </source>
</evidence>
<evidence type="ECO:0000256" key="10">
    <source>
        <dbReference type="ARBA" id="ARBA00022989"/>
    </source>
</evidence>
<keyword evidence="20" id="KW-1185">Reference proteome</keyword>
<keyword evidence="12 16" id="KW-0406">Ion transport</keyword>
<dbReference type="RefSeq" id="WP_195810001.1">
    <property type="nucleotide sequence ID" value="NZ_CP064795.1"/>
</dbReference>
<accession>A0A7S9HCA5</accession>
<evidence type="ECO:0000256" key="1">
    <source>
        <dbReference type="ARBA" id="ARBA00001959"/>
    </source>
</evidence>
<dbReference type="Pfam" id="PF04277">
    <property type="entry name" value="OAD_gamma"/>
    <property type="match status" value="1"/>
</dbReference>
<evidence type="ECO:0000256" key="8">
    <source>
        <dbReference type="ARBA" id="ARBA00022692"/>
    </source>
</evidence>
<dbReference type="EMBL" id="CP064795">
    <property type="protein sequence ID" value="QPG04909.1"/>
    <property type="molecule type" value="Genomic_DNA"/>
</dbReference>
<comment type="catalytic activity">
    <reaction evidence="15 16 17">
        <text>oxaloacetate + 2 Na(+)(in) + H(+) = pyruvate + 2 Na(+)(out) + CO2</text>
        <dbReference type="Rhea" id="RHEA:57724"/>
        <dbReference type="ChEBI" id="CHEBI:15361"/>
        <dbReference type="ChEBI" id="CHEBI:15378"/>
        <dbReference type="ChEBI" id="CHEBI:16452"/>
        <dbReference type="ChEBI" id="CHEBI:16526"/>
        <dbReference type="ChEBI" id="CHEBI:29101"/>
        <dbReference type="EC" id="7.2.4.2"/>
    </reaction>
</comment>
<keyword evidence="14 16" id="KW-0739">Sodium transport</keyword>
<comment type="cofactor">
    <cofactor evidence="1 16 17">
        <name>Na(+)</name>
        <dbReference type="ChEBI" id="CHEBI:29101"/>
    </cofactor>
</comment>